<evidence type="ECO:0000313" key="2">
    <source>
        <dbReference type="EMBL" id="KAH0463056.1"/>
    </source>
</evidence>
<keyword evidence="3" id="KW-1185">Reference proteome</keyword>
<accession>A0AAV7H3K6</accession>
<evidence type="ECO:0000256" key="1">
    <source>
        <dbReference type="SAM" id="MobiDB-lite"/>
    </source>
</evidence>
<feature type="region of interest" description="Disordered" evidence="1">
    <location>
        <begin position="24"/>
        <end position="75"/>
    </location>
</feature>
<dbReference type="EMBL" id="JAGFBR010000008">
    <property type="protein sequence ID" value="KAH0463056.1"/>
    <property type="molecule type" value="Genomic_DNA"/>
</dbReference>
<dbReference type="AlphaFoldDB" id="A0AAV7H3K6"/>
<evidence type="ECO:0000313" key="3">
    <source>
        <dbReference type="Proteomes" id="UP000775213"/>
    </source>
</evidence>
<reference evidence="2 3" key="1">
    <citation type="journal article" date="2021" name="Hortic Res">
        <title>Chromosome-scale assembly of the Dendrobium chrysotoxum genome enhances the understanding of orchid evolution.</title>
        <authorList>
            <person name="Zhang Y."/>
            <person name="Zhang G.Q."/>
            <person name="Zhang D."/>
            <person name="Liu X.D."/>
            <person name="Xu X.Y."/>
            <person name="Sun W.H."/>
            <person name="Yu X."/>
            <person name="Zhu X."/>
            <person name="Wang Z.W."/>
            <person name="Zhao X."/>
            <person name="Zhong W.Y."/>
            <person name="Chen H."/>
            <person name="Yin W.L."/>
            <person name="Huang T."/>
            <person name="Niu S.C."/>
            <person name="Liu Z.J."/>
        </authorList>
    </citation>
    <scope>NUCLEOTIDE SEQUENCE [LARGE SCALE GENOMIC DNA]</scope>
    <source>
        <strain evidence="2">Lindl</strain>
    </source>
</reference>
<feature type="compositionally biased region" description="Basic residues" evidence="1">
    <location>
        <begin position="37"/>
        <end position="49"/>
    </location>
</feature>
<protein>
    <submittedName>
        <fullName evidence="2">Uncharacterized protein</fullName>
    </submittedName>
</protein>
<proteinExistence type="predicted"/>
<organism evidence="2 3">
    <name type="scientific">Dendrobium chrysotoxum</name>
    <name type="common">Orchid</name>
    <dbReference type="NCBI Taxonomy" id="161865"/>
    <lineage>
        <taxon>Eukaryota</taxon>
        <taxon>Viridiplantae</taxon>
        <taxon>Streptophyta</taxon>
        <taxon>Embryophyta</taxon>
        <taxon>Tracheophyta</taxon>
        <taxon>Spermatophyta</taxon>
        <taxon>Magnoliopsida</taxon>
        <taxon>Liliopsida</taxon>
        <taxon>Asparagales</taxon>
        <taxon>Orchidaceae</taxon>
        <taxon>Epidendroideae</taxon>
        <taxon>Malaxideae</taxon>
        <taxon>Dendrobiinae</taxon>
        <taxon>Dendrobium</taxon>
    </lineage>
</organism>
<gene>
    <name evidence="2" type="ORF">IEQ34_007638</name>
</gene>
<comment type="caution">
    <text evidence="2">The sequence shown here is derived from an EMBL/GenBank/DDBJ whole genome shotgun (WGS) entry which is preliminary data.</text>
</comment>
<sequence length="75" mass="8297">MLKLRDAGEDSFKKNLEACLIHKNKEKATNPNPCSLRSKRKGSGKKTKNSRPQPPSSPSAFPTRRGCLDAGFRPD</sequence>
<dbReference type="Proteomes" id="UP000775213">
    <property type="component" value="Unassembled WGS sequence"/>
</dbReference>
<name>A0AAV7H3K6_DENCH</name>